<dbReference type="SMART" id="SM00861">
    <property type="entry name" value="Transket_pyr"/>
    <property type="match status" value="1"/>
</dbReference>
<organism evidence="6 7">
    <name type="scientific">Actinoplanes derwentensis</name>
    <dbReference type="NCBI Taxonomy" id="113562"/>
    <lineage>
        <taxon>Bacteria</taxon>
        <taxon>Bacillati</taxon>
        <taxon>Actinomycetota</taxon>
        <taxon>Actinomycetes</taxon>
        <taxon>Micromonosporales</taxon>
        <taxon>Micromonosporaceae</taxon>
        <taxon>Actinoplanes</taxon>
    </lineage>
</organism>
<dbReference type="EMBL" id="LT629758">
    <property type="protein sequence ID" value="SDT65744.1"/>
    <property type="molecule type" value="Genomic_DNA"/>
</dbReference>
<evidence type="ECO:0000259" key="5">
    <source>
        <dbReference type="SMART" id="SM00861"/>
    </source>
</evidence>
<feature type="region of interest" description="Disordered" evidence="4">
    <location>
        <begin position="19"/>
        <end position="40"/>
    </location>
</feature>
<evidence type="ECO:0000313" key="7">
    <source>
        <dbReference type="Proteomes" id="UP000198688"/>
    </source>
</evidence>
<dbReference type="GO" id="GO:0007584">
    <property type="term" value="P:response to nutrient"/>
    <property type="evidence" value="ECO:0007669"/>
    <property type="project" value="TreeGrafter"/>
</dbReference>
<protein>
    <recommendedName>
        <fullName evidence="2">3-methyl-2-oxobutanoate dehydrogenase (2-methylpropanoyl-transferring)</fullName>
        <ecNumber evidence="2">1.2.4.4</ecNumber>
    </recommendedName>
</protein>
<accession>A0A1H2C5W3</accession>
<dbReference type="Pfam" id="PF02779">
    <property type="entry name" value="Transket_pyr"/>
    <property type="match status" value="1"/>
</dbReference>
<feature type="domain" description="Transketolase-like pyrimidine-binding" evidence="5">
    <location>
        <begin position="407"/>
        <end position="589"/>
    </location>
</feature>
<gene>
    <name evidence="6" type="ORF">SAMN04489716_5276</name>
</gene>
<dbReference type="EC" id="1.2.4.4" evidence="2"/>
<proteinExistence type="predicted"/>
<dbReference type="InterPro" id="IPR033248">
    <property type="entry name" value="Transketolase_C"/>
</dbReference>
<dbReference type="AlphaFoldDB" id="A0A1H2C5W3"/>
<keyword evidence="3" id="KW-0560">Oxidoreductase</keyword>
<evidence type="ECO:0000256" key="3">
    <source>
        <dbReference type="ARBA" id="ARBA00023002"/>
    </source>
</evidence>
<sequence>MLNLVTTPQSLDERFREAVSALRPPDSGRAPGDPVRDGTTLTGTQAKDLFDAQLTSRHLDLAARWLRSFNEGFHTTGSSGHEGNAAVAAVLRGDDPALLHHRSAAFYCVRAANTPATTGPDRARRLEEAARDVLRGVVASVRDPITGGRDKIFGNPALHLIPALAGGGGHLPRAAGLAHALTRPGDTPWPADAIVVASFGDGAPGRAGGISGLDMAGRLEFAGQRVPLLLVCEDDTPGGPDPDGWTARVLRGRPGLRYSFADGCDPASVFDAASEAVEFVRGERRPAVLHLSTVHLLGQAGDPEPGSLDRDPLAVTARLLVEAGLYTPDEVITRYDEVGWQVRKAAEEVLGEPKLAALGEIAATLAPRRPLRVANAVSEAAGRALDAGAPDRERAFGGRLPEDAGPMTLAQTIGATLTDALAADPGVLVFGPATTRGGRFGVTAGLQAAFDDPPARVFDSPPDTTTILGLALGAGVAGLLPIPELDGLAALWGGLEQLRAEAAGMGHLSAGAYRNPMVLRVPGLAQPFGVGGHLANENTVAALRDVPGLVVAVPARAADAAPMLRSCLAAAAVDGTVCVFLEPAALYQTRDLYQQGDNEWLAPYPAPGEWAEDHVPIGRARTYGLGNAQDLTIVTYGNGVRLSLRVAAQLAADGYGSRVVDLRWLNPLPTADLVREAGVTGRVLIVDETRRSGGVGEGVLAALVDGAFVGSVRRVAAADAPVPLGPAAQHVLVGEDAITQGAHTLLAR</sequence>
<dbReference type="PANTHER" id="PTHR42980">
    <property type="entry name" value="2-OXOISOVALERATE DEHYDROGENASE SUBUNIT BETA-RELATED"/>
    <property type="match status" value="1"/>
</dbReference>
<dbReference type="InterPro" id="IPR029061">
    <property type="entry name" value="THDP-binding"/>
</dbReference>
<dbReference type="GO" id="GO:0000287">
    <property type="term" value="F:magnesium ion binding"/>
    <property type="evidence" value="ECO:0007669"/>
    <property type="project" value="UniProtKB-ARBA"/>
</dbReference>
<dbReference type="SUPFAM" id="SSF52922">
    <property type="entry name" value="TK C-terminal domain-like"/>
    <property type="match status" value="1"/>
</dbReference>
<dbReference type="OrthoDB" id="4009369at2"/>
<name>A0A1H2C5W3_9ACTN</name>
<evidence type="ECO:0000256" key="2">
    <source>
        <dbReference type="ARBA" id="ARBA00012277"/>
    </source>
</evidence>
<dbReference type="Pfam" id="PF02780">
    <property type="entry name" value="Transketolase_C"/>
    <property type="match status" value="1"/>
</dbReference>
<keyword evidence="7" id="KW-1185">Reference proteome</keyword>
<dbReference type="Gene3D" id="3.40.50.920">
    <property type="match status" value="1"/>
</dbReference>
<dbReference type="PANTHER" id="PTHR42980:SF1">
    <property type="entry name" value="2-OXOISOVALERATE DEHYDROGENASE SUBUNIT BETA, MITOCHONDRIAL"/>
    <property type="match status" value="1"/>
</dbReference>
<dbReference type="RefSeq" id="WP_092547078.1">
    <property type="nucleotide sequence ID" value="NZ_BOMJ01000014.1"/>
</dbReference>
<dbReference type="GO" id="GO:0009083">
    <property type="term" value="P:branched-chain amino acid catabolic process"/>
    <property type="evidence" value="ECO:0007669"/>
    <property type="project" value="TreeGrafter"/>
</dbReference>
<dbReference type="GO" id="GO:0003863">
    <property type="term" value="F:branched-chain 2-oxo acid dehydrogenase activity"/>
    <property type="evidence" value="ECO:0007669"/>
    <property type="project" value="UniProtKB-EC"/>
</dbReference>
<evidence type="ECO:0000256" key="1">
    <source>
        <dbReference type="ARBA" id="ARBA00001964"/>
    </source>
</evidence>
<evidence type="ECO:0000256" key="4">
    <source>
        <dbReference type="SAM" id="MobiDB-lite"/>
    </source>
</evidence>
<evidence type="ECO:0000313" key="6">
    <source>
        <dbReference type="EMBL" id="SDT65744.1"/>
    </source>
</evidence>
<dbReference type="Gene3D" id="3.40.50.970">
    <property type="match status" value="2"/>
</dbReference>
<comment type="cofactor">
    <cofactor evidence="1">
        <name>thiamine diphosphate</name>
        <dbReference type="ChEBI" id="CHEBI:58937"/>
    </cofactor>
</comment>
<dbReference type="SUPFAM" id="SSF52518">
    <property type="entry name" value="Thiamin diphosphate-binding fold (THDP-binding)"/>
    <property type="match status" value="2"/>
</dbReference>
<dbReference type="InterPro" id="IPR005475">
    <property type="entry name" value="Transketolase-like_Pyr-bd"/>
</dbReference>
<reference evidence="6 7" key="1">
    <citation type="submission" date="2016-10" db="EMBL/GenBank/DDBJ databases">
        <authorList>
            <person name="de Groot N.N."/>
        </authorList>
    </citation>
    <scope>NUCLEOTIDE SEQUENCE [LARGE SCALE GENOMIC DNA]</scope>
    <source>
        <strain evidence="6 7">DSM 43941</strain>
    </source>
</reference>
<dbReference type="Proteomes" id="UP000198688">
    <property type="component" value="Chromosome I"/>
</dbReference>
<dbReference type="InterPro" id="IPR009014">
    <property type="entry name" value="Transketo_C/PFOR_II"/>
</dbReference>
<dbReference type="STRING" id="113562.SAMN04489716_5276"/>